<accession>A0ABV3SAE8</accession>
<evidence type="ECO:0000313" key="4">
    <source>
        <dbReference type="Proteomes" id="UP001556653"/>
    </source>
</evidence>
<dbReference type="HAMAP" id="MF_00003">
    <property type="entry name" value="RbfA"/>
    <property type="match status" value="1"/>
</dbReference>
<comment type="subcellular location">
    <subcellularLocation>
        <location evidence="2">Cytoplasm</location>
    </subcellularLocation>
</comment>
<comment type="caution">
    <text evidence="3">The sequence shown here is derived from an EMBL/GenBank/DDBJ whole genome shotgun (WGS) entry which is preliminary data.</text>
</comment>
<comment type="subunit">
    <text evidence="2">Monomer. Binds 30S ribosomal subunits, but not 50S ribosomal subunits or 70S ribosomes.</text>
</comment>
<dbReference type="InterPro" id="IPR000238">
    <property type="entry name" value="RbfA"/>
</dbReference>
<dbReference type="RefSeq" id="WP_367966926.1">
    <property type="nucleotide sequence ID" value="NZ_JBAKFI010000001.1"/>
</dbReference>
<dbReference type="SUPFAM" id="SSF89919">
    <property type="entry name" value="Ribosome-binding factor A, RbfA"/>
    <property type="match status" value="1"/>
</dbReference>
<dbReference type="InterPro" id="IPR023799">
    <property type="entry name" value="RbfA_dom_sf"/>
</dbReference>
<proteinExistence type="inferred from homology"/>
<dbReference type="PROSITE" id="PS01319">
    <property type="entry name" value="RBFA"/>
    <property type="match status" value="1"/>
</dbReference>
<dbReference type="NCBIfam" id="TIGR00082">
    <property type="entry name" value="rbfA"/>
    <property type="match status" value="1"/>
</dbReference>
<dbReference type="Pfam" id="PF02033">
    <property type="entry name" value="RBFA"/>
    <property type="match status" value="1"/>
</dbReference>
<dbReference type="InterPro" id="IPR020053">
    <property type="entry name" value="Ribosome-bd_factorA_CS"/>
</dbReference>
<comment type="function">
    <text evidence="2">One of several proteins that assist in the late maturation steps of the functional core of the 30S ribosomal subunit. Associates with free 30S ribosomal subunits (but not with 30S subunits that are part of 70S ribosomes or polysomes). Required for efficient processing of 16S rRNA. May interact with the 5'-terminal helix region of 16S rRNA.</text>
</comment>
<organism evidence="3 4">
    <name type="scientific">Spiribacter onubensis</name>
    <dbReference type="NCBI Taxonomy" id="3122420"/>
    <lineage>
        <taxon>Bacteria</taxon>
        <taxon>Pseudomonadati</taxon>
        <taxon>Pseudomonadota</taxon>
        <taxon>Gammaproteobacteria</taxon>
        <taxon>Chromatiales</taxon>
        <taxon>Ectothiorhodospiraceae</taxon>
        <taxon>Spiribacter</taxon>
    </lineage>
</organism>
<keyword evidence="4" id="KW-1185">Reference proteome</keyword>
<dbReference type="Gene3D" id="3.30.300.20">
    <property type="match status" value="1"/>
</dbReference>
<gene>
    <name evidence="2 3" type="primary">rbfA</name>
    <name evidence="3" type="ORF">V6X64_05500</name>
</gene>
<name>A0ABV3SAE8_9GAMM</name>
<reference evidence="3 4" key="1">
    <citation type="submission" date="2024-02" db="EMBL/GenBank/DDBJ databases">
        <title>New especies of Spiribacter isolated from saline water.</title>
        <authorList>
            <person name="Leon M.J."/>
            <person name="De La Haba R."/>
            <person name="Sanchez-Porro C."/>
            <person name="Ventosa A."/>
        </authorList>
    </citation>
    <scope>NUCLEOTIDE SEQUENCE [LARGE SCALE GENOMIC DNA]</scope>
    <source>
        <strain evidence="4">ag22IC4-227</strain>
    </source>
</reference>
<evidence type="ECO:0000256" key="1">
    <source>
        <dbReference type="ARBA" id="ARBA00022517"/>
    </source>
</evidence>
<keyword evidence="2" id="KW-0963">Cytoplasm</keyword>
<evidence type="ECO:0000256" key="2">
    <source>
        <dbReference type="HAMAP-Rule" id="MF_00003"/>
    </source>
</evidence>
<comment type="similarity">
    <text evidence="2">Belongs to the RbfA family.</text>
</comment>
<dbReference type="InterPro" id="IPR015946">
    <property type="entry name" value="KH_dom-like_a/b"/>
</dbReference>
<dbReference type="EMBL" id="JBAKFJ010000001">
    <property type="protein sequence ID" value="MEX0386453.1"/>
    <property type="molecule type" value="Genomic_DNA"/>
</dbReference>
<sequence length="126" mass="14181">MPRDFSRARRVGDQIQQELAELIRDEIRDPRVGSVTVSEVRASRDFAHAEVFVTGLGMEEAASMEMVKALNGAAGFLRRQLARRLSLRTVPALRFHYDPVFDRGARLNRLIDEVRPEDGTSGQDAD</sequence>
<evidence type="ECO:0000313" key="3">
    <source>
        <dbReference type="EMBL" id="MEX0386453.1"/>
    </source>
</evidence>
<keyword evidence="1 2" id="KW-0690">Ribosome biogenesis</keyword>
<dbReference type="PANTHER" id="PTHR33515">
    <property type="entry name" value="RIBOSOME-BINDING FACTOR A, CHLOROPLASTIC-RELATED"/>
    <property type="match status" value="1"/>
</dbReference>
<dbReference type="Proteomes" id="UP001556653">
    <property type="component" value="Unassembled WGS sequence"/>
</dbReference>
<dbReference type="PANTHER" id="PTHR33515:SF1">
    <property type="entry name" value="RIBOSOME-BINDING FACTOR A, CHLOROPLASTIC-RELATED"/>
    <property type="match status" value="1"/>
</dbReference>
<protein>
    <recommendedName>
        <fullName evidence="2">Ribosome-binding factor A</fullName>
    </recommendedName>
</protein>